<name>A0A1I1Q9Z1_9BURK</name>
<evidence type="ECO:0000313" key="1">
    <source>
        <dbReference type="EMBL" id="SFD18966.1"/>
    </source>
</evidence>
<dbReference type="Proteomes" id="UP000198639">
    <property type="component" value="Unassembled WGS sequence"/>
</dbReference>
<dbReference type="EMBL" id="FOLD01000018">
    <property type="protein sequence ID" value="SFD18966.1"/>
    <property type="molecule type" value="Genomic_DNA"/>
</dbReference>
<evidence type="ECO:0000313" key="2">
    <source>
        <dbReference type="Proteomes" id="UP000198639"/>
    </source>
</evidence>
<keyword evidence="2" id="KW-1185">Reference proteome</keyword>
<gene>
    <name evidence="1" type="ORF">SAMN05216204_11896</name>
</gene>
<accession>A0A1I1Q9Z1</accession>
<sequence>MDATISHVHVLTNSINVKYTKIVWVRNPNTSNEITFFALQHAIAHSSVIYHTESHFNPSTNSIAAGPDAWCFSQIACIEKP</sequence>
<organism evidence="1 2">
    <name type="scientific">Massilia yuzhufengensis</name>
    <dbReference type="NCBI Taxonomy" id="1164594"/>
    <lineage>
        <taxon>Bacteria</taxon>
        <taxon>Pseudomonadati</taxon>
        <taxon>Pseudomonadota</taxon>
        <taxon>Betaproteobacteria</taxon>
        <taxon>Burkholderiales</taxon>
        <taxon>Oxalobacteraceae</taxon>
        <taxon>Telluria group</taxon>
        <taxon>Massilia</taxon>
    </lineage>
</organism>
<protein>
    <submittedName>
        <fullName evidence="1">Uncharacterized protein</fullName>
    </submittedName>
</protein>
<dbReference type="AlphaFoldDB" id="A0A1I1Q9Z1"/>
<reference evidence="2" key="1">
    <citation type="submission" date="2016-10" db="EMBL/GenBank/DDBJ databases">
        <authorList>
            <person name="Varghese N."/>
            <person name="Submissions S."/>
        </authorList>
    </citation>
    <scope>NUCLEOTIDE SEQUENCE [LARGE SCALE GENOMIC DNA]</scope>
    <source>
        <strain evidence="2">CGMCC 1.12041</strain>
    </source>
</reference>
<proteinExistence type="predicted"/>